<name>A0AAD8A5S1_DIPPU</name>
<evidence type="ECO:0000313" key="2">
    <source>
        <dbReference type="EMBL" id="KAJ9593135.1"/>
    </source>
</evidence>
<reference evidence="2" key="2">
    <citation type="submission" date="2023-05" db="EMBL/GenBank/DDBJ databases">
        <authorList>
            <person name="Fouks B."/>
        </authorList>
    </citation>
    <scope>NUCLEOTIDE SEQUENCE</scope>
    <source>
        <strain evidence="2">Stay&amp;Tobe</strain>
        <tissue evidence="2">Testes</tissue>
    </source>
</reference>
<dbReference type="AlphaFoldDB" id="A0AAD8A5S1"/>
<keyword evidence="1" id="KW-0175">Coiled coil</keyword>
<reference evidence="2" key="1">
    <citation type="journal article" date="2023" name="IScience">
        <title>Live-bearing cockroach genome reveals convergent evolutionary mechanisms linked to viviparity in insects and beyond.</title>
        <authorList>
            <person name="Fouks B."/>
            <person name="Harrison M.C."/>
            <person name="Mikhailova A.A."/>
            <person name="Marchal E."/>
            <person name="English S."/>
            <person name="Carruthers M."/>
            <person name="Jennings E.C."/>
            <person name="Chiamaka E.L."/>
            <person name="Frigard R.A."/>
            <person name="Pippel M."/>
            <person name="Attardo G.M."/>
            <person name="Benoit J.B."/>
            <person name="Bornberg-Bauer E."/>
            <person name="Tobe S.S."/>
        </authorList>
    </citation>
    <scope>NUCLEOTIDE SEQUENCE</scope>
    <source>
        <strain evidence="2">Stay&amp;Tobe</strain>
    </source>
</reference>
<sequence length="51" mass="6112">IFLKDCYKMKIRELSQEIERLSKEIENQSREQSTFLIYDKKVKEMAAELTG</sequence>
<feature type="coiled-coil region" evidence="1">
    <location>
        <begin position="4"/>
        <end position="31"/>
    </location>
</feature>
<feature type="non-terminal residue" evidence="2">
    <location>
        <position position="51"/>
    </location>
</feature>
<evidence type="ECO:0000256" key="1">
    <source>
        <dbReference type="SAM" id="Coils"/>
    </source>
</evidence>
<organism evidence="2 3">
    <name type="scientific">Diploptera punctata</name>
    <name type="common">Pacific beetle cockroach</name>
    <dbReference type="NCBI Taxonomy" id="6984"/>
    <lineage>
        <taxon>Eukaryota</taxon>
        <taxon>Metazoa</taxon>
        <taxon>Ecdysozoa</taxon>
        <taxon>Arthropoda</taxon>
        <taxon>Hexapoda</taxon>
        <taxon>Insecta</taxon>
        <taxon>Pterygota</taxon>
        <taxon>Neoptera</taxon>
        <taxon>Polyneoptera</taxon>
        <taxon>Dictyoptera</taxon>
        <taxon>Blattodea</taxon>
        <taxon>Blaberoidea</taxon>
        <taxon>Blaberidae</taxon>
        <taxon>Diplopterinae</taxon>
        <taxon>Diploptera</taxon>
    </lineage>
</organism>
<dbReference type="EMBL" id="JASPKZ010003506">
    <property type="protein sequence ID" value="KAJ9593135.1"/>
    <property type="molecule type" value="Genomic_DNA"/>
</dbReference>
<gene>
    <name evidence="2" type="ORF">L9F63_027625</name>
</gene>
<proteinExistence type="predicted"/>
<protein>
    <submittedName>
        <fullName evidence="2">Uncharacterized protein</fullName>
    </submittedName>
</protein>
<dbReference type="Proteomes" id="UP001233999">
    <property type="component" value="Unassembled WGS sequence"/>
</dbReference>
<keyword evidence="3" id="KW-1185">Reference proteome</keyword>
<comment type="caution">
    <text evidence="2">The sequence shown here is derived from an EMBL/GenBank/DDBJ whole genome shotgun (WGS) entry which is preliminary data.</text>
</comment>
<accession>A0AAD8A5S1</accession>
<evidence type="ECO:0000313" key="3">
    <source>
        <dbReference type="Proteomes" id="UP001233999"/>
    </source>
</evidence>
<feature type="non-terminal residue" evidence="2">
    <location>
        <position position="1"/>
    </location>
</feature>